<feature type="compositionally biased region" description="Basic and acidic residues" evidence="1">
    <location>
        <begin position="36"/>
        <end position="54"/>
    </location>
</feature>
<protein>
    <submittedName>
        <fullName evidence="2">Uncharacterized protein</fullName>
    </submittedName>
</protein>
<gene>
    <name evidence="2" type="ORF">AAF712_011357</name>
</gene>
<accession>A0ABR2ZLB6</accession>
<reference evidence="2 3" key="1">
    <citation type="submission" date="2024-05" db="EMBL/GenBank/DDBJ databases">
        <title>A draft genome resource for the thread blight pathogen Marasmius tenuissimus strain MS-2.</title>
        <authorList>
            <person name="Yulfo-Soto G.E."/>
            <person name="Baruah I.K."/>
            <person name="Amoako-Attah I."/>
            <person name="Bukari Y."/>
            <person name="Meinhardt L.W."/>
            <person name="Bailey B.A."/>
            <person name="Cohen S.P."/>
        </authorList>
    </citation>
    <scope>NUCLEOTIDE SEQUENCE [LARGE SCALE GENOMIC DNA]</scope>
    <source>
        <strain evidence="2 3">MS-2</strain>
    </source>
</reference>
<name>A0ABR2ZLB6_9AGAR</name>
<organism evidence="2 3">
    <name type="scientific">Marasmius tenuissimus</name>
    <dbReference type="NCBI Taxonomy" id="585030"/>
    <lineage>
        <taxon>Eukaryota</taxon>
        <taxon>Fungi</taxon>
        <taxon>Dikarya</taxon>
        <taxon>Basidiomycota</taxon>
        <taxon>Agaricomycotina</taxon>
        <taxon>Agaricomycetes</taxon>
        <taxon>Agaricomycetidae</taxon>
        <taxon>Agaricales</taxon>
        <taxon>Marasmiineae</taxon>
        <taxon>Marasmiaceae</taxon>
        <taxon>Marasmius</taxon>
    </lineage>
</organism>
<evidence type="ECO:0000313" key="3">
    <source>
        <dbReference type="Proteomes" id="UP001437256"/>
    </source>
</evidence>
<evidence type="ECO:0000256" key="1">
    <source>
        <dbReference type="SAM" id="MobiDB-lite"/>
    </source>
</evidence>
<dbReference type="Proteomes" id="UP001437256">
    <property type="component" value="Unassembled WGS sequence"/>
</dbReference>
<dbReference type="EMBL" id="JBBXMP010000123">
    <property type="protein sequence ID" value="KAL0061754.1"/>
    <property type="molecule type" value="Genomic_DNA"/>
</dbReference>
<sequence length="158" mass="17805">MREETPDSYRNSALRMYGATAQEMKDMNYDEDEDTKSDAGDDGRTKKHPEKMEKIWKPLRHSMTKARRIKAKKKVSLDVDATEDDEEALLPNAGCQDGRNPADAANSCIHPPLLDASSNRSEAYRFRHSCPPQRIAPQATATTTSWFGKEMLAEKQSS</sequence>
<keyword evidence="3" id="KW-1185">Reference proteome</keyword>
<comment type="caution">
    <text evidence="2">The sequence shown here is derived from an EMBL/GenBank/DDBJ whole genome shotgun (WGS) entry which is preliminary data.</text>
</comment>
<feature type="region of interest" description="Disordered" evidence="1">
    <location>
        <begin position="1"/>
        <end position="54"/>
    </location>
</feature>
<evidence type="ECO:0000313" key="2">
    <source>
        <dbReference type="EMBL" id="KAL0061754.1"/>
    </source>
</evidence>
<proteinExistence type="predicted"/>